<keyword evidence="1 2" id="KW-0238">DNA-binding</keyword>
<dbReference type="RefSeq" id="WP_120182860.1">
    <property type="nucleotide sequence ID" value="NZ_MBTA01000028.1"/>
</dbReference>
<dbReference type="Gene3D" id="1.10.10.60">
    <property type="entry name" value="Homeodomain-like"/>
    <property type="match status" value="1"/>
</dbReference>
<evidence type="ECO:0000256" key="1">
    <source>
        <dbReference type="ARBA" id="ARBA00023125"/>
    </source>
</evidence>
<dbReference type="EMBL" id="MBTA01000028">
    <property type="protein sequence ID" value="RKD13209.1"/>
    <property type="molecule type" value="Genomic_DNA"/>
</dbReference>
<dbReference type="InterPro" id="IPR001647">
    <property type="entry name" value="HTH_TetR"/>
</dbReference>
<feature type="domain" description="HTH tetR-type" evidence="3">
    <location>
        <begin position="5"/>
        <end position="65"/>
    </location>
</feature>
<dbReference type="SUPFAM" id="SSF46689">
    <property type="entry name" value="Homeodomain-like"/>
    <property type="match status" value="1"/>
</dbReference>
<dbReference type="InterPro" id="IPR050109">
    <property type="entry name" value="HTH-type_TetR-like_transc_reg"/>
</dbReference>
<evidence type="ECO:0000313" key="4">
    <source>
        <dbReference type="EMBL" id="RKD13209.1"/>
    </source>
</evidence>
<dbReference type="OrthoDB" id="9802802at2"/>
<dbReference type="PANTHER" id="PTHR30328:SF54">
    <property type="entry name" value="HTH-TYPE TRANSCRIPTIONAL REPRESSOR SCO4008"/>
    <property type="match status" value="1"/>
</dbReference>
<evidence type="ECO:0000256" key="2">
    <source>
        <dbReference type="PROSITE-ProRule" id="PRU00335"/>
    </source>
</evidence>
<dbReference type="Gene3D" id="1.10.357.10">
    <property type="entry name" value="Tetracycline Repressor, domain 2"/>
    <property type="match status" value="1"/>
</dbReference>
<dbReference type="InterPro" id="IPR009057">
    <property type="entry name" value="Homeodomain-like_sf"/>
</dbReference>
<protein>
    <recommendedName>
        <fullName evidence="3">HTH tetR-type domain-containing protein</fullName>
    </recommendedName>
</protein>
<reference evidence="4 5" key="1">
    <citation type="submission" date="2016-07" db="EMBL/GenBank/DDBJ databases">
        <title>Genome of Pelobium manganitolerans.</title>
        <authorList>
            <person name="Wu S."/>
            <person name="Wang G."/>
        </authorList>
    </citation>
    <scope>NUCLEOTIDE SEQUENCE [LARGE SCALE GENOMIC DNA]</scope>
    <source>
        <strain evidence="4 5">YS-25</strain>
    </source>
</reference>
<sequence>MEQQDQKREQILEAALKRFAHFGLSKTTMNDIAGDLNFSKALLYYYFPDKLSLYAAVLEKVFAEINSATAQALKGATTPEQAVKVYANGRVTFLEKYFPLLDFNKFLNIDKYEDLKKILEAANEAEVQHLKSIMEIGVKAKQYHIEDIDHTARLLFDVIQGIRVLHITNAQVQFGIDKKFLNVISDRQQEIMSVFLRGLRC</sequence>
<comment type="caution">
    <text evidence="4">The sequence shown here is derived from an EMBL/GenBank/DDBJ whole genome shotgun (WGS) entry which is preliminary data.</text>
</comment>
<proteinExistence type="predicted"/>
<evidence type="ECO:0000259" key="3">
    <source>
        <dbReference type="PROSITE" id="PS50977"/>
    </source>
</evidence>
<gene>
    <name evidence="4" type="ORF">BCY91_10315</name>
</gene>
<dbReference type="AlphaFoldDB" id="A0A419S2J8"/>
<feature type="DNA-binding region" description="H-T-H motif" evidence="2">
    <location>
        <begin position="28"/>
        <end position="47"/>
    </location>
</feature>
<dbReference type="PANTHER" id="PTHR30328">
    <property type="entry name" value="TRANSCRIPTIONAL REPRESSOR"/>
    <property type="match status" value="1"/>
</dbReference>
<keyword evidence="5" id="KW-1185">Reference proteome</keyword>
<dbReference type="Proteomes" id="UP000283433">
    <property type="component" value="Unassembled WGS sequence"/>
</dbReference>
<dbReference type="PROSITE" id="PS50977">
    <property type="entry name" value="HTH_TETR_2"/>
    <property type="match status" value="1"/>
</dbReference>
<dbReference type="GO" id="GO:0003677">
    <property type="term" value="F:DNA binding"/>
    <property type="evidence" value="ECO:0007669"/>
    <property type="project" value="UniProtKB-UniRule"/>
</dbReference>
<evidence type="ECO:0000313" key="5">
    <source>
        <dbReference type="Proteomes" id="UP000283433"/>
    </source>
</evidence>
<organism evidence="4 5">
    <name type="scientific">Pelobium manganitolerans</name>
    <dbReference type="NCBI Taxonomy" id="1842495"/>
    <lineage>
        <taxon>Bacteria</taxon>
        <taxon>Pseudomonadati</taxon>
        <taxon>Bacteroidota</taxon>
        <taxon>Sphingobacteriia</taxon>
        <taxon>Sphingobacteriales</taxon>
        <taxon>Sphingobacteriaceae</taxon>
        <taxon>Pelobium</taxon>
    </lineage>
</organism>
<name>A0A419S2J8_9SPHI</name>
<dbReference type="Pfam" id="PF00440">
    <property type="entry name" value="TetR_N"/>
    <property type="match status" value="1"/>
</dbReference>
<accession>A0A419S2J8</accession>